<dbReference type="InterPro" id="IPR058240">
    <property type="entry name" value="rSAM_sf"/>
</dbReference>
<dbReference type="NCBIfam" id="TIGR00539">
    <property type="entry name" value="hemN_rel"/>
    <property type="match status" value="1"/>
</dbReference>
<comment type="subcellular location">
    <subcellularLocation>
        <location evidence="9">Cytoplasm</location>
    </subcellularLocation>
</comment>
<dbReference type="InterPro" id="IPR007197">
    <property type="entry name" value="rSAM"/>
</dbReference>
<keyword evidence="6 9" id="KW-0408">Iron</keyword>
<dbReference type="SFLD" id="SFLDF00562">
    <property type="entry name" value="HemN-like__clustered_with_heat"/>
    <property type="match status" value="1"/>
</dbReference>
<dbReference type="PANTHER" id="PTHR13932">
    <property type="entry name" value="COPROPORPHYRINIGEN III OXIDASE"/>
    <property type="match status" value="1"/>
</dbReference>
<dbReference type="AlphaFoldDB" id="A0A4Q7ZQF9"/>
<evidence type="ECO:0000259" key="11">
    <source>
        <dbReference type="PROSITE" id="PS51918"/>
    </source>
</evidence>
<evidence type="ECO:0000256" key="3">
    <source>
        <dbReference type="ARBA" id="ARBA00022617"/>
    </source>
</evidence>
<feature type="region of interest" description="Disordered" evidence="10">
    <location>
        <begin position="1"/>
        <end position="26"/>
    </location>
</feature>
<comment type="function">
    <text evidence="9">Probably acts as a heme chaperone, transferring heme to an unknown acceptor. Binds one molecule of heme per monomer, possibly covalently. Binds 1 [4Fe-4S] cluster. The cluster is coordinated with 3 cysteines and an exchangeable S-adenosyl-L-methionine.</text>
</comment>
<reference evidence="12 13" key="1">
    <citation type="submission" date="2019-02" db="EMBL/GenBank/DDBJ databases">
        <title>Sequencing the genomes of 1000 actinobacteria strains.</title>
        <authorList>
            <person name="Klenk H.-P."/>
        </authorList>
    </citation>
    <scope>NUCLEOTIDE SEQUENCE [LARGE SCALE GENOMIC DNA]</scope>
    <source>
        <strain evidence="12 13">DSM 45162</strain>
    </source>
</reference>
<dbReference type="Proteomes" id="UP000292564">
    <property type="component" value="Unassembled WGS sequence"/>
</dbReference>
<keyword evidence="5 9" id="KW-0479">Metal-binding</keyword>
<keyword evidence="9" id="KW-0963">Cytoplasm</keyword>
<organism evidence="12 13">
    <name type="scientific">Krasilnikovia cinnamomea</name>
    <dbReference type="NCBI Taxonomy" id="349313"/>
    <lineage>
        <taxon>Bacteria</taxon>
        <taxon>Bacillati</taxon>
        <taxon>Actinomycetota</taxon>
        <taxon>Actinomycetes</taxon>
        <taxon>Micromonosporales</taxon>
        <taxon>Micromonosporaceae</taxon>
        <taxon>Krasilnikovia</taxon>
    </lineage>
</organism>
<dbReference type="SFLD" id="SFLDF00288">
    <property type="entry name" value="HemN-like__clustered_with_nucl"/>
    <property type="match status" value="1"/>
</dbReference>
<sequence length="417" mass="43804">MHTLRAVHTSDMPGPLPDGEPVPGDGSLPAAALTDVGARGFGVYVHVPFCASRCGYCDFNTYTASELGGGASREGYADAVLAELALAARVLDNPPARVDTVFVGGGTPTLLDPDDLARILEGIDATWGLAADAEVTTEANPESVTPRSLQRLRKAGYTRISLGMQSAAPGVLQVLERRHTAGRAPQAATEARESGFDHVNLDLIYGTPGESAEDFAASLAAATGAGVDHVSAYALIVEDGTRMAARMRRGELPYPDDDVAADRYLAADAALGAAGLSWYEVSNWAATPAARCRHNLLYWTGGDWWGLGPGAHSHVGGVRWWNVKHPAAYAARLADGVSPGQARELLTETDRHTEDVMLRVRLADGLPLAALDAPGLAGARRAHDDGLLDPAAYAAGRVVLTLRGRLLADAVVRDLLP</sequence>
<keyword evidence="4 9" id="KW-0949">S-adenosyl-L-methionine</keyword>
<dbReference type="GO" id="GO:0051539">
    <property type="term" value="F:4 iron, 4 sulfur cluster binding"/>
    <property type="evidence" value="ECO:0007669"/>
    <property type="project" value="UniProtKB-UniRule"/>
</dbReference>
<feature type="domain" description="Radical SAM core" evidence="11">
    <location>
        <begin position="35"/>
        <end position="277"/>
    </location>
</feature>
<keyword evidence="3 9" id="KW-0349">Heme</keyword>
<gene>
    <name evidence="12" type="ORF">EV385_4473</name>
</gene>
<dbReference type="GO" id="GO:0004109">
    <property type="term" value="F:coproporphyrinogen oxidase activity"/>
    <property type="evidence" value="ECO:0007669"/>
    <property type="project" value="InterPro"/>
</dbReference>
<keyword evidence="13" id="KW-1185">Reference proteome</keyword>
<dbReference type="SFLD" id="SFLDG01065">
    <property type="entry name" value="anaerobic_coproporphyrinogen-I"/>
    <property type="match status" value="1"/>
</dbReference>
<evidence type="ECO:0000256" key="4">
    <source>
        <dbReference type="ARBA" id="ARBA00022691"/>
    </source>
</evidence>
<evidence type="ECO:0000256" key="9">
    <source>
        <dbReference type="RuleBase" id="RU364116"/>
    </source>
</evidence>
<protein>
    <recommendedName>
        <fullName evidence="2 9">Heme chaperone HemW</fullName>
    </recommendedName>
</protein>
<evidence type="ECO:0000313" key="13">
    <source>
        <dbReference type="Proteomes" id="UP000292564"/>
    </source>
</evidence>
<evidence type="ECO:0000256" key="10">
    <source>
        <dbReference type="SAM" id="MobiDB-lite"/>
    </source>
</evidence>
<dbReference type="EMBL" id="SHKY01000001">
    <property type="protein sequence ID" value="RZU52599.1"/>
    <property type="molecule type" value="Genomic_DNA"/>
</dbReference>
<evidence type="ECO:0000313" key="12">
    <source>
        <dbReference type="EMBL" id="RZU52599.1"/>
    </source>
</evidence>
<dbReference type="InterPro" id="IPR034505">
    <property type="entry name" value="Coproporphyrinogen-III_oxidase"/>
</dbReference>
<evidence type="ECO:0000256" key="5">
    <source>
        <dbReference type="ARBA" id="ARBA00022723"/>
    </source>
</evidence>
<dbReference type="SFLD" id="SFLDS00029">
    <property type="entry name" value="Radical_SAM"/>
    <property type="match status" value="1"/>
</dbReference>
<dbReference type="SMART" id="SM00729">
    <property type="entry name" value="Elp3"/>
    <property type="match status" value="1"/>
</dbReference>
<dbReference type="InterPro" id="IPR013785">
    <property type="entry name" value="Aldolase_TIM"/>
</dbReference>
<dbReference type="Pfam" id="PF04055">
    <property type="entry name" value="Radical_SAM"/>
    <property type="match status" value="1"/>
</dbReference>
<dbReference type="CDD" id="cd01335">
    <property type="entry name" value="Radical_SAM"/>
    <property type="match status" value="1"/>
</dbReference>
<keyword evidence="8 9" id="KW-0143">Chaperone</keyword>
<evidence type="ECO:0000256" key="7">
    <source>
        <dbReference type="ARBA" id="ARBA00023014"/>
    </source>
</evidence>
<dbReference type="PROSITE" id="PS51918">
    <property type="entry name" value="RADICAL_SAM"/>
    <property type="match status" value="1"/>
</dbReference>
<name>A0A4Q7ZQF9_9ACTN</name>
<comment type="similarity">
    <text evidence="1">Belongs to the anaerobic coproporphyrinogen-III oxidase family. HemW subfamily.</text>
</comment>
<comment type="caution">
    <text evidence="12">The sequence shown here is derived from an EMBL/GenBank/DDBJ whole genome shotgun (WGS) entry which is preliminary data.</text>
</comment>
<dbReference type="GO" id="GO:0046872">
    <property type="term" value="F:metal ion binding"/>
    <property type="evidence" value="ECO:0007669"/>
    <property type="project" value="UniProtKB-UniRule"/>
</dbReference>
<dbReference type="GO" id="GO:0006779">
    <property type="term" value="P:porphyrin-containing compound biosynthetic process"/>
    <property type="evidence" value="ECO:0007669"/>
    <property type="project" value="InterPro"/>
</dbReference>
<dbReference type="SUPFAM" id="SSF102114">
    <property type="entry name" value="Radical SAM enzymes"/>
    <property type="match status" value="1"/>
</dbReference>
<dbReference type="SFLD" id="SFLDG01082">
    <property type="entry name" value="B12-binding_domain_containing"/>
    <property type="match status" value="1"/>
</dbReference>
<dbReference type="Gene3D" id="3.20.20.70">
    <property type="entry name" value="Aldolase class I"/>
    <property type="match status" value="1"/>
</dbReference>
<keyword evidence="7 9" id="KW-0411">Iron-sulfur</keyword>
<dbReference type="InterPro" id="IPR006638">
    <property type="entry name" value="Elp3/MiaA/NifB-like_rSAM"/>
</dbReference>
<keyword evidence="9" id="KW-0004">4Fe-4S</keyword>
<evidence type="ECO:0000256" key="8">
    <source>
        <dbReference type="ARBA" id="ARBA00023186"/>
    </source>
</evidence>
<evidence type="ECO:0000256" key="6">
    <source>
        <dbReference type="ARBA" id="ARBA00023004"/>
    </source>
</evidence>
<proteinExistence type="inferred from homology"/>
<dbReference type="InterPro" id="IPR004559">
    <property type="entry name" value="HemW-like"/>
</dbReference>
<dbReference type="GO" id="GO:0005737">
    <property type="term" value="C:cytoplasm"/>
    <property type="evidence" value="ECO:0007669"/>
    <property type="project" value="UniProtKB-SubCell"/>
</dbReference>
<accession>A0A4Q7ZQF9</accession>
<dbReference type="PANTHER" id="PTHR13932:SF5">
    <property type="entry name" value="RADICAL S-ADENOSYL METHIONINE DOMAIN-CONTAINING PROTEIN 1, MITOCHONDRIAL"/>
    <property type="match status" value="1"/>
</dbReference>
<evidence type="ECO:0000256" key="1">
    <source>
        <dbReference type="ARBA" id="ARBA00006100"/>
    </source>
</evidence>
<evidence type="ECO:0000256" key="2">
    <source>
        <dbReference type="ARBA" id="ARBA00017228"/>
    </source>
</evidence>